<protein>
    <recommendedName>
        <fullName evidence="1">Reverse transcriptase zinc-binding domain-containing protein</fullName>
    </recommendedName>
</protein>
<evidence type="ECO:0000313" key="2">
    <source>
        <dbReference type="EMBL" id="RAL53657.1"/>
    </source>
</evidence>
<evidence type="ECO:0000259" key="1">
    <source>
        <dbReference type="Pfam" id="PF13966"/>
    </source>
</evidence>
<feature type="domain" description="Reverse transcriptase zinc-binding" evidence="1">
    <location>
        <begin position="1"/>
        <end position="55"/>
    </location>
</feature>
<organism evidence="2 3">
    <name type="scientific">Cuscuta australis</name>
    <dbReference type="NCBI Taxonomy" id="267555"/>
    <lineage>
        <taxon>Eukaryota</taxon>
        <taxon>Viridiplantae</taxon>
        <taxon>Streptophyta</taxon>
        <taxon>Embryophyta</taxon>
        <taxon>Tracheophyta</taxon>
        <taxon>Spermatophyta</taxon>
        <taxon>Magnoliopsida</taxon>
        <taxon>eudicotyledons</taxon>
        <taxon>Gunneridae</taxon>
        <taxon>Pentapetalae</taxon>
        <taxon>asterids</taxon>
        <taxon>lamiids</taxon>
        <taxon>Solanales</taxon>
        <taxon>Convolvulaceae</taxon>
        <taxon>Cuscuteae</taxon>
        <taxon>Cuscuta</taxon>
        <taxon>Cuscuta subgen. Grammica</taxon>
        <taxon>Cuscuta sect. Cleistogrammica</taxon>
    </lineage>
</organism>
<reference evidence="2 3" key="1">
    <citation type="submission" date="2018-06" db="EMBL/GenBank/DDBJ databases">
        <title>The Genome of Cuscuta australis (Dodder) Provides Insight into the Evolution of Plant Parasitism.</title>
        <authorList>
            <person name="Liu H."/>
        </authorList>
    </citation>
    <scope>NUCLEOTIDE SEQUENCE [LARGE SCALE GENOMIC DNA]</scope>
    <source>
        <strain evidence="3">cv. Yunnan</strain>
        <tissue evidence="2">Vines</tissue>
    </source>
</reference>
<gene>
    <name evidence="2" type="ORF">DM860_012272</name>
</gene>
<dbReference type="InterPro" id="IPR026960">
    <property type="entry name" value="RVT-Znf"/>
</dbReference>
<proteinExistence type="predicted"/>
<dbReference type="AlphaFoldDB" id="A0A328E6Z5"/>
<dbReference type="Proteomes" id="UP000249390">
    <property type="component" value="Unassembled WGS sequence"/>
</dbReference>
<keyword evidence="3" id="KW-1185">Reference proteome</keyword>
<sequence>MSFLAWRMLERRLPTDDVLARFGFVLPSRCHFCSSPGRETIAHIFYHGSMARRVWSYFTESARIGGIHHSLRSVLSIWWVQRPKSRMLSFLFNYRRSFFGSYGRTIAFGEGPSLRSCGIQQVSFFMLFRLLHSVYSVVHSVYFVPM</sequence>
<dbReference type="Pfam" id="PF13966">
    <property type="entry name" value="zf-RVT"/>
    <property type="match status" value="1"/>
</dbReference>
<dbReference type="EMBL" id="NQVE01000018">
    <property type="protein sequence ID" value="RAL53657.1"/>
    <property type="molecule type" value="Genomic_DNA"/>
</dbReference>
<name>A0A328E6Z5_9ASTE</name>
<comment type="caution">
    <text evidence="2">The sequence shown here is derived from an EMBL/GenBank/DDBJ whole genome shotgun (WGS) entry which is preliminary data.</text>
</comment>
<evidence type="ECO:0000313" key="3">
    <source>
        <dbReference type="Proteomes" id="UP000249390"/>
    </source>
</evidence>
<accession>A0A328E6Z5</accession>